<dbReference type="STRING" id="1297742.A176_000120"/>
<name>A0A0H4WNR5_9BACT</name>
<gene>
    <name evidence="2" type="ORF">A176_000120</name>
</gene>
<dbReference type="PATRIC" id="fig|1297742.4.peg.122"/>
<keyword evidence="3" id="KW-1185">Reference proteome</keyword>
<protein>
    <submittedName>
        <fullName evidence="2">Peptidase C14 caspase catalytic subunit p20</fullName>
    </submittedName>
</protein>
<feature type="domain" description="Peptidase C14 caspase" evidence="1">
    <location>
        <begin position="24"/>
        <end position="245"/>
    </location>
</feature>
<dbReference type="InterPro" id="IPR011600">
    <property type="entry name" value="Pept_C14_caspase"/>
</dbReference>
<dbReference type="Gene3D" id="3.40.50.1460">
    <property type="match status" value="1"/>
</dbReference>
<dbReference type="eggNOG" id="COG4249">
    <property type="taxonomic scope" value="Bacteria"/>
</dbReference>
<evidence type="ECO:0000313" key="2">
    <source>
        <dbReference type="EMBL" id="AKQ63208.1"/>
    </source>
</evidence>
<organism evidence="2 3">
    <name type="scientific">Pseudomyxococcus hansupus</name>
    <dbReference type="NCBI Taxonomy" id="1297742"/>
    <lineage>
        <taxon>Bacteria</taxon>
        <taxon>Pseudomonadati</taxon>
        <taxon>Myxococcota</taxon>
        <taxon>Myxococcia</taxon>
        <taxon>Myxococcales</taxon>
        <taxon>Cystobacterineae</taxon>
        <taxon>Myxococcaceae</taxon>
        <taxon>Pseudomyxococcus</taxon>
    </lineage>
</organism>
<proteinExistence type="predicted"/>
<accession>A0A0H4WNR5</accession>
<dbReference type="AlphaFoldDB" id="A0A0H4WNR5"/>
<dbReference type="SUPFAM" id="SSF52129">
    <property type="entry name" value="Caspase-like"/>
    <property type="match status" value="1"/>
</dbReference>
<evidence type="ECO:0000259" key="1">
    <source>
        <dbReference type="Pfam" id="PF00656"/>
    </source>
</evidence>
<evidence type="ECO:0000313" key="3">
    <source>
        <dbReference type="Proteomes" id="UP000009026"/>
    </source>
</evidence>
<dbReference type="GO" id="GO:0004197">
    <property type="term" value="F:cysteine-type endopeptidase activity"/>
    <property type="evidence" value="ECO:0007669"/>
    <property type="project" value="InterPro"/>
</dbReference>
<dbReference type="RefSeq" id="WP_002635095.1">
    <property type="nucleotide sequence ID" value="NZ_CP012109.1"/>
</dbReference>
<dbReference type="Pfam" id="PF00656">
    <property type="entry name" value="Peptidase_C14"/>
    <property type="match status" value="1"/>
</dbReference>
<dbReference type="KEGG" id="mym:A176_000120"/>
<sequence length="508" mass="53604">MMLLSLLTAALLSQSPTDEAPPPRRYALLIGANQGLASDETLRFADADARRMFTLFRDAGGLHPEDAQLVLGADAGRVKTALKMLRERMARDAAPGDQLLVYVSSHADGESLHLSGTRLPVKDLVSFMEASPVGVAVMFIDSCRSGAATRIKGLEPVEERLVQWSAPAIKGRVIVTSSSADEASQEADDLQGSFFTHHLLAGLRGAGDLNRDGRVTLQESYAYAYGRTVESTLLTRAGTQHPNFQFDLKGQGELVLTEPVLAPSRLLITVPEPGEWVVASEQDGMVMGVFTKGNGPVMMALPPGGYRLRSRREDAWLEMRVAVPDKGHALVDESLLREGTLVALKAKGPQGWRGALHVGGAFATRTASNFGSSVGGQIQALFNAPILPSVLDVAWGTFAGRASGSTVSRGIHQTELSLRMGMGRRFPFPIGALTVGPELGALFLFQNEAGTPRAGTAPYGGASASAWLDAQGVSLVITGSVGAAVMPLPQGAELTPVASVGAGLGWNF</sequence>
<dbReference type="GO" id="GO:0006508">
    <property type="term" value="P:proteolysis"/>
    <property type="evidence" value="ECO:0007669"/>
    <property type="project" value="InterPro"/>
</dbReference>
<dbReference type="Proteomes" id="UP000009026">
    <property type="component" value="Chromosome"/>
</dbReference>
<dbReference type="EMBL" id="CP012109">
    <property type="protein sequence ID" value="AKQ63208.1"/>
    <property type="molecule type" value="Genomic_DNA"/>
</dbReference>
<dbReference type="OrthoDB" id="9804257at2"/>
<reference evidence="2 3" key="1">
    <citation type="journal article" date="2016" name="PLoS ONE">
        <title>Complete Genome Sequence and Comparative Genomics of a Novel Myxobacterium Myxococcus hansupus.</title>
        <authorList>
            <person name="Sharma G."/>
            <person name="Narwani T."/>
            <person name="Subramanian S."/>
        </authorList>
    </citation>
    <scope>NUCLEOTIDE SEQUENCE [LARGE SCALE GENOMIC DNA]</scope>
    <source>
        <strain evidence="3">mixupus</strain>
    </source>
</reference>
<dbReference type="InterPro" id="IPR029030">
    <property type="entry name" value="Caspase-like_dom_sf"/>
</dbReference>